<evidence type="ECO:0000259" key="11">
    <source>
        <dbReference type="SMART" id="SM01286"/>
    </source>
</evidence>
<dbReference type="FunFam" id="3.90.230.10:FF:000005">
    <property type="entry name" value="FACT complex subunit spt16"/>
    <property type="match status" value="1"/>
</dbReference>
<evidence type="ECO:0000256" key="6">
    <source>
        <dbReference type="ARBA" id="ARBA00023204"/>
    </source>
</evidence>
<comment type="similarity">
    <text evidence="8">Belongs to the peptidase M24 family. SPT16 subfamily.</text>
</comment>
<dbReference type="InterPro" id="IPR029148">
    <property type="entry name" value="FACT-SPT16_Nlobe"/>
</dbReference>
<dbReference type="EMBL" id="AGNL01022541">
    <property type="protein sequence ID" value="EJK59678.1"/>
    <property type="molecule type" value="Genomic_DNA"/>
</dbReference>
<evidence type="ECO:0000256" key="7">
    <source>
        <dbReference type="ARBA" id="ARBA00023242"/>
    </source>
</evidence>
<dbReference type="InterPro" id="IPR000994">
    <property type="entry name" value="Pept_M24"/>
</dbReference>
<comment type="function">
    <text evidence="8">Component of the FACT complex, a general chromatin factor that acts to reorganize nucleosomes. The FACT complex is involved in multiple processes that require DNA as a template such as mRNA elongation, DNA replication and DNA repair. During transcription elongation the FACT complex acts as a histone chaperone that both destabilizes and restores nucleosomal structure. It facilitates the passage of RNA polymerase II and transcription by promoting the dissociation of one histone H2A-H2B dimer from the nucleosome, then subsequently promotes the reestablishment of the nucleosome following the passage of RNA polymerase II.</text>
</comment>
<comment type="subcellular location">
    <subcellularLocation>
        <location evidence="8">Nucleus</location>
    </subcellularLocation>
    <subcellularLocation>
        <location evidence="8">Chromosome</location>
    </subcellularLocation>
</comment>
<dbReference type="Gene3D" id="3.40.350.10">
    <property type="entry name" value="Creatinase/prolidase N-terminal domain"/>
    <property type="match status" value="1"/>
</dbReference>
<dbReference type="Proteomes" id="UP000266841">
    <property type="component" value="Unassembled WGS sequence"/>
</dbReference>
<dbReference type="GO" id="GO:0006281">
    <property type="term" value="P:DNA repair"/>
    <property type="evidence" value="ECO:0007669"/>
    <property type="project" value="UniProtKB-UniRule"/>
</dbReference>
<evidence type="ECO:0000256" key="5">
    <source>
        <dbReference type="ARBA" id="ARBA00023163"/>
    </source>
</evidence>
<dbReference type="Gene3D" id="3.90.230.10">
    <property type="entry name" value="Creatinase/methionine aminopeptidase superfamily"/>
    <property type="match status" value="1"/>
</dbReference>
<evidence type="ECO:0000259" key="10">
    <source>
        <dbReference type="SMART" id="SM01285"/>
    </source>
</evidence>
<keyword evidence="4 8" id="KW-0805">Transcription regulation</keyword>
<evidence type="ECO:0000256" key="8">
    <source>
        <dbReference type="RuleBase" id="RU367052"/>
    </source>
</evidence>
<dbReference type="InterPro" id="IPR040258">
    <property type="entry name" value="Spt16"/>
</dbReference>
<feature type="compositionally biased region" description="Basic and acidic residues" evidence="9">
    <location>
        <begin position="476"/>
        <end position="496"/>
    </location>
</feature>
<dbReference type="InterPro" id="IPR036005">
    <property type="entry name" value="Creatinase/aminopeptidase-like"/>
</dbReference>
<feature type="compositionally biased region" description="Acidic residues" evidence="9">
    <location>
        <begin position="458"/>
        <end position="475"/>
    </location>
</feature>
<evidence type="ECO:0000256" key="9">
    <source>
        <dbReference type="SAM" id="MobiDB-lite"/>
    </source>
</evidence>
<dbReference type="OrthoDB" id="10251642at2759"/>
<dbReference type="GO" id="GO:0006368">
    <property type="term" value="P:transcription elongation by RNA polymerase II"/>
    <property type="evidence" value="ECO:0007669"/>
    <property type="project" value="TreeGrafter"/>
</dbReference>
<proteinExistence type="inferred from homology"/>
<keyword evidence="1 8" id="KW-0158">Chromosome</keyword>
<dbReference type="GO" id="GO:0035101">
    <property type="term" value="C:FACT complex"/>
    <property type="evidence" value="ECO:0007669"/>
    <property type="project" value="UniProtKB-UniRule"/>
</dbReference>
<organism evidence="12 13">
    <name type="scientific">Thalassiosira oceanica</name>
    <name type="common">Marine diatom</name>
    <dbReference type="NCBI Taxonomy" id="159749"/>
    <lineage>
        <taxon>Eukaryota</taxon>
        <taxon>Sar</taxon>
        <taxon>Stramenopiles</taxon>
        <taxon>Ochrophyta</taxon>
        <taxon>Bacillariophyta</taxon>
        <taxon>Coscinodiscophyceae</taxon>
        <taxon>Thalassiosirophycidae</taxon>
        <taxon>Thalassiosirales</taxon>
        <taxon>Thalassiosiraceae</taxon>
        <taxon>Thalassiosira</taxon>
    </lineage>
</organism>
<name>K0S0X4_THAOC</name>
<dbReference type="OMA" id="HFWGLGH"/>
<dbReference type="GO" id="GO:0031491">
    <property type="term" value="F:nucleosome binding"/>
    <property type="evidence" value="ECO:0007669"/>
    <property type="project" value="TreeGrafter"/>
</dbReference>
<comment type="caution">
    <text evidence="12">The sequence shown here is derived from an EMBL/GenBank/DDBJ whole genome shotgun (WGS) entry which is preliminary data.</text>
</comment>
<dbReference type="Gene3D" id="2.30.29.210">
    <property type="entry name" value="FACT complex subunit Spt16p/Cdc68p"/>
    <property type="match status" value="1"/>
</dbReference>
<evidence type="ECO:0000256" key="2">
    <source>
        <dbReference type="ARBA" id="ARBA00022705"/>
    </source>
</evidence>
<dbReference type="InterPro" id="IPR029149">
    <property type="entry name" value="Creatin/AminoP/Spt16_N"/>
</dbReference>
<feature type="domain" description="FACT complex subunit SPT16 N-terminal lobe" evidence="10">
    <location>
        <begin position="4"/>
        <end position="179"/>
    </location>
</feature>
<reference evidence="12 13" key="1">
    <citation type="journal article" date="2012" name="Genome Biol.">
        <title>Genome and low-iron response of an oceanic diatom adapted to chronic iron limitation.</title>
        <authorList>
            <person name="Lommer M."/>
            <person name="Specht M."/>
            <person name="Roy A.S."/>
            <person name="Kraemer L."/>
            <person name="Andreson R."/>
            <person name="Gutowska M.A."/>
            <person name="Wolf J."/>
            <person name="Bergner S.V."/>
            <person name="Schilhabel M.B."/>
            <person name="Klostermeier U.C."/>
            <person name="Beiko R.G."/>
            <person name="Rosenstiel P."/>
            <person name="Hippler M."/>
            <person name="Laroche J."/>
        </authorList>
    </citation>
    <scope>NUCLEOTIDE SEQUENCE [LARGE SCALE GENOMIC DNA]</scope>
    <source>
        <strain evidence="12 13">CCMP1005</strain>
    </source>
</reference>
<dbReference type="AlphaFoldDB" id="K0S0X4"/>
<keyword evidence="3 8" id="KW-0227">DNA damage</keyword>
<evidence type="ECO:0000256" key="3">
    <source>
        <dbReference type="ARBA" id="ARBA00022763"/>
    </source>
</evidence>
<dbReference type="Pfam" id="PF14826">
    <property type="entry name" value="FACT-Spt16_Nlob"/>
    <property type="match status" value="1"/>
</dbReference>
<keyword evidence="13" id="KW-1185">Reference proteome</keyword>
<dbReference type="SMART" id="SM01286">
    <property type="entry name" value="SPT16"/>
    <property type="match status" value="1"/>
</dbReference>
<comment type="subunit">
    <text evidence="8">Component of the FACT complex.</text>
</comment>
<dbReference type="FunFam" id="2.30.29.210:FF:000001">
    <property type="entry name" value="FACT complex subunit spt16"/>
    <property type="match status" value="1"/>
</dbReference>
<evidence type="ECO:0000313" key="13">
    <source>
        <dbReference type="Proteomes" id="UP000266841"/>
    </source>
</evidence>
<dbReference type="SUPFAM" id="SSF55920">
    <property type="entry name" value="Creatinase/aminopeptidase"/>
    <property type="match status" value="1"/>
</dbReference>
<dbReference type="PANTHER" id="PTHR13980:SF15">
    <property type="entry name" value="FACT COMPLEX SUBUNIT SPT16"/>
    <property type="match status" value="1"/>
</dbReference>
<feature type="domain" description="FACT complex subunit SPT16 middle" evidence="11">
    <location>
        <begin position="571"/>
        <end position="661"/>
    </location>
</feature>
<keyword evidence="7 8" id="KW-0539">Nucleus</keyword>
<dbReference type="eggNOG" id="KOG1189">
    <property type="taxonomic scope" value="Eukaryota"/>
</dbReference>
<dbReference type="Pfam" id="PF08644">
    <property type="entry name" value="SPT16"/>
    <property type="match status" value="1"/>
</dbReference>
<dbReference type="SMART" id="SM01285">
    <property type="entry name" value="FACT-Spt16_Nlob"/>
    <property type="match status" value="1"/>
</dbReference>
<dbReference type="InterPro" id="IPR013953">
    <property type="entry name" value="FACT_SPT16_M"/>
</dbReference>
<gene>
    <name evidence="12" type="ORF">THAOC_20073</name>
</gene>
<keyword evidence="2 8" id="KW-0235">DNA replication</keyword>
<sequence length="661" mass="72751">MAEVNVEKFYERLNKIHAHFVRHSESTWHGAECLSIDKGASDEDNQYLKSTIIHHYLFGYELPDTVVLLTKDGQCVILAAKKKCAFLKPAVDQVPSKGSVKSLKLLTKCKEDNNEANIDTMVGIIQGGNAENAEPLKVGVLLKEYKTNTSHKEGSNIAAWEGRIRNAGDIEVVDVAGGISVVMAVKDQEELDMLKKSSVLSNKVLKHGFVPKMEDIIDNSTAVTHEKLATDVDAIIEDPSKINLNVPTENVETCYFPIIQSGGTYDFRISATSNTDNVKFDVITVALGARYQLYCSNIVRTFLVDAPKAVTKTYDVLIGMHEACMKSMVPGKPLKHVYASAIKFLRDEGREDLVSCLPKNLGSSVGLDFRDGNLLLNSKNTVQIKAGMVFNLACSFGGLKLSEKDKAGLNDNSAIKSLSEFGLMIADTVVVKSSNGGADLLTKMGKHATDISYTINEDHDDGDDDDESEESDDGDRELAKKIAKEEETRPTGERRSNRLAANAVSAEVNEGAAERERKQIELMARKNEERLRELARLSKKKGGDDKTKKAEELETYKSTKNLPDNVLPNQVKVDMARQCVILPICGNPVPFHISTIKNVVLPDPDTAAYLRINFYTAGMAVGKDCPQNTLKLVQKYAPYATFIREMTFRSLDSQSLTTVSA</sequence>
<feature type="region of interest" description="Disordered" evidence="9">
    <location>
        <begin position="454"/>
        <end position="514"/>
    </location>
</feature>
<dbReference type="Pfam" id="PF00557">
    <property type="entry name" value="Peptidase_M24"/>
    <property type="match status" value="1"/>
</dbReference>
<evidence type="ECO:0000313" key="12">
    <source>
        <dbReference type="EMBL" id="EJK59678.1"/>
    </source>
</evidence>
<dbReference type="PANTHER" id="PTHR13980">
    <property type="entry name" value="CDC68 RELATED"/>
    <property type="match status" value="1"/>
</dbReference>
<evidence type="ECO:0000256" key="1">
    <source>
        <dbReference type="ARBA" id="ARBA00022454"/>
    </source>
</evidence>
<protein>
    <recommendedName>
        <fullName evidence="8">FACT complex subunit</fullName>
    </recommendedName>
</protein>
<dbReference type="GO" id="GO:0006260">
    <property type="term" value="P:DNA replication"/>
    <property type="evidence" value="ECO:0007669"/>
    <property type="project" value="UniProtKB-KW"/>
</dbReference>
<accession>K0S0X4</accession>
<evidence type="ECO:0000256" key="4">
    <source>
        <dbReference type="ARBA" id="ARBA00023015"/>
    </source>
</evidence>
<keyword evidence="5 8" id="KW-0804">Transcription</keyword>
<keyword evidence="6 8" id="KW-0234">DNA repair</keyword>